<dbReference type="EMBL" id="UFSB01000001">
    <property type="protein sequence ID" value="SUU35382.1"/>
    <property type="molecule type" value="Genomic_DNA"/>
</dbReference>
<dbReference type="GO" id="GO:0015833">
    <property type="term" value="P:peptide transport"/>
    <property type="evidence" value="ECO:0007669"/>
    <property type="project" value="TreeGrafter"/>
</dbReference>
<evidence type="ECO:0000256" key="3">
    <source>
        <dbReference type="ARBA" id="ARBA00022448"/>
    </source>
</evidence>
<organism evidence="6 7">
    <name type="scientific">Actinobacillus seminis</name>
    <dbReference type="NCBI Taxonomy" id="722"/>
    <lineage>
        <taxon>Bacteria</taxon>
        <taxon>Pseudomonadati</taxon>
        <taxon>Pseudomonadota</taxon>
        <taxon>Gammaproteobacteria</taxon>
        <taxon>Pasteurellales</taxon>
        <taxon>Pasteurellaceae</taxon>
        <taxon>Actinobacillus</taxon>
    </lineage>
</organism>
<comment type="subcellular location">
    <subcellularLocation>
        <location evidence="1">Cell envelope</location>
    </subcellularLocation>
</comment>
<gene>
    <name evidence="6" type="primary">oppA_2</name>
    <name evidence="6" type="ORF">NCTC10851_00828</name>
</gene>
<dbReference type="PANTHER" id="PTHR30290">
    <property type="entry name" value="PERIPLASMIC BINDING COMPONENT OF ABC TRANSPORTER"/>
    <property type="match status" value="1"/>
</dbReference>
<dbReference type="CDD" id="cd08504">
    <property type="entry name" value="PBP2_OppA"/>
    <property type="match status" value="1"/>
</dbReference>
<keyword evidence="3" id="KW-0813">Transport</keyword>
<dbReference type="PIRSF" id="PIRSF002741">
    <property type="entry name" value="MppA"/>
    <property type="match status" value="1"/>
</dbReference>
<evidence type="ECO:0000313" key="6">
    <source>
        <dbReference type="EMBL" id="SUU35382.1"/>
    </source>
</evidence>
<dbReference type="FunFam" id="3.90.76.10:FF:000001">
    <property type="entry name" value="Oligopeptide ABC transporter substrate-binding protein"/>
    <property type="match status" value="1"/>
</dbReference>
<dbReference type="Proteomes" id="UP000254507">
    <property type="component" value="Unassembled WGS sequence"/>
</dbReference>
<dbReference type="Pfam" id="PF00496">
    <property type="entry name" value="SBP_bac_5"/>
    <property type="match status" value="1"/>
</dbReference>
<dbReference type="Gene3D" id="3.90.76.10">
    <property type="entry name" value="Dipeptide-binding Protein, Domain 1"/>
    <property type="match status" value="1"/>
</dbReference>
<proteinExistence type="inferred from homology"/>
<evidence type="ECO:0000313" key="7">
    <source>
        <dbReference type="Proteomes" id="UP000254507"/>
    </source>
</evidence>
<evidence type="ECO:0000256" key="4">
    <source>
        <dbReference type="ARBA" id="ARBA00022729"/>
    </source>
</evidence>
<dbReference type="GO" id="GO:0043190">
    <property type="term" value="C:ATP-binding cassette (ABC) transporter complex"/>
    <property type="evidence" value="ECO:0007669"/>
    <property type="project" value="InterPro"/>
</dbReference>
<evidence type="ECO:0000256" key="2">
    <source>
        <dbReference type="ARBA" id="ARBA00005695"/>
    </source>
</evidence>
<dbReference type="SUPFAM" id="SSF53850">
    <property type="entry name" value="Periplasmic binding protein-like II"/>
    <property type="match status" value="1"/>
</dbReference>
<dbReference type="AlphaFoldDB" id="A0A380VDN4"/>
<dbReference type="GO" id="GO:0030288">
    <property type="term" value="C:outer membrane-bounded periplasmic space"/>
    <property type="evidence" value="ECO:0007669"/>
    <property type="project" value="TreeGrafter"/>
</dbReference>
<comment type="similarity">
    <text evidence="2">Belongs to the bacterial solute-binding protein 5 family.</text>
</comment>
<protein>
    <submittedName>
        <fullName evidence="6">Oligopeptide ABC transporter periplasmic oligopeptide-binding protein</fullName>
    </submittedName>
</protein>
<reference evidence="6 7" key="1">
    <citation type="submission" date="2018-06" db="EMBL/GenBank/DDBJ databases">
        <authorList>
            <consortium name="Pathogen Informatics"/>
            <person name="Doyle S."/>
        </authorList>
    </citation>
    <scope>NUCLEOTIDE SEQUENCE [LARGE SCALE GENOMIC DNA]</scope>
    <source>
        <strain evidence="6 7">NCTC10851</strain>
    </source>
</reference>
<feature type="domain" description="Solute-binding protein family 5" evidence="5">
    <location>
        <begin position="24"/>
        <end position="407"/>
    </location>
</feature>
<dbReference type="FunFam" id="3.10.105.10:FF:000001">
    <property type="entry name" value="Oligopeptide ABC transporter, oligopeptide-binding protein"/>
    <property type="match status" value="1"/>
</dbReference>
<evidence type="ECO:0000256" key="1">
    <source>
        <dbReference type="ARBA" id="ARBA00004196"/>
    </source>
</evidence>
<dbReference type="InterPro" id="IPR039424">
    <property type="entry name" value="SBP_5"/>
</dbReference>
<dbReference type="InterPro" id="IPR030678">
    <property type="entry name" value="Peptide/Ni-bd"/>
</dbReference>
<keyword evidence="4" id="KW-0732">Signal</keyword>
<name>A0A380VDN4_9PAST</name>
<dbReference type="PANTHER" id="PTHR30290:SF10">
    <property type="entry name" value="PERIPLASMIC OLIGOPEPTIDE-BINDING PROTEIN-RELATED"/>
    <property type="match status" value="1"/>
</dbReference>
<dbReference type="GO" id="GO:1904680">
    <property type="term" value="F:peptide transmembrane transporter activity"/>
    <property type="evidence" value="ECO:0007669"/>
    <property type="project" value="TreeGrafter"/>
</dbReference>
<sequence>MPEAQVILQILEGLITVDSDGNSQPGVALSWESTPDFKQWTFHLRHDAKWSDGKPVTSHDFVFAWQRLVDPATASPYASYLTYMQIENAQDIIDDKQKTEALGVKAPDDYTFVLTLSHPIPYLPSMTTHQSVLPLPKHIVEKFGDDWVKVENHVGNGAYKLTKHVINEKIEFVRNPLYWNDKETVIDKATFLAIQNPSTDVQRYRAGEVEITDHALPPEQFPKLKAEMPDQVFTSRTLGTYFYEINNTKAPFNDLRVCKALNLALDRNIITDKVLGQGQMPTYVFTPTYIAEGGAIQRPEYTKLSMKERNQQAVQLLKEAGFSKSNPLKFTILYNTNENHKKVAIAAASIWKNNTGGLVDVKLENQEWKTYIETRHNKQFDIARAGWSADYNQATTFINYFLSNSSNNLAFYKSSVYDQAVNESYQFSEATDRMKAYAKAEAILAADAPIIPIYNYVNPRLVKPYVKGYEGKDPQDIILLRNLYIIKH</sequence>
<dbReference type="Gene3D" id="3.10.105.10">
    <property type="entry name" value="Dipeptide-binding Protein, Domain 3"/>
    <property type="match status" value="1"/>
</dbReference>
<dbReference type="InterPro" id="IPR000914">
    <property type="entry name" value="SBP_5_dom"/>
</dbReference>
<accession>A0A380VDN4</accession>
<evidence type="ECO:0000259" key="5">
    <source>
        <dbReference type="Pfam" id="PF00496"/>
    </source>
</evidence>
<dbReference type="Gene3D" id="3.40.190.10">
    <property type="entry name" value="Periplasmic binding protein-like II"/>
    <property type="match status" value="1"/>
</dbReference>